<dbReference type="InterPro" id="IPR003856">
    <property type="entry name" value="LPS_length_determ_N"/>
</dbReference>
<keyword evidence="3 6" id="KW-0812">Transmembrane</keyword>
<dbReference type="OrthoDB" id="230260at2"/>
<accession>A0A2T5BE61</accession>
<feature type="domain" description="Tyrosine-protein kinase G-rich" evidence="8">
    <location>
        <begin position="361"/>
        <end position="434"/>
    </location>
</feature>
<keyword evidence="10" id="KW-1185">Reference proteome</keyword>
<evidence type="ECO:0000256" key="5">
    <source>
        <dbReference type="ARBA" id="ARBA00023136"/>
    </source>
</evidence>
<protein>
    <submittedName>
        <fullName evidence="9">Uncharacterized protein involved in exopolysaccharide biosynthesis</fullName>
    </submittedName>
</protein>
<dbReference type="PANTHER" id="PTHR32309:SF13">
    <property type="entry name" value="FERRIC ENTEROBACTIN TRANSPORT PROTEIN FEPE"/>
    <property type="match status" value="1"/>
</dbReference>
<proteinExistence type="predicted"/>
<dbReference type="InterPro" id="IPR032807">
    <property type="entry name" value="GNVR"/>
</dbReference>
<dbReference type="AlphaFoldDB" id="A0A2T5BE61"/>
<dbReference type="Pfam" id="PF02706">
    <property type="entry name" value="Wzz"/>
    <property type="match status" value="1"/>
</dbReference>
<comment type="subcellular location">
    <subcellularLocation>
        <location evidence="1">Cell membrane</location>
        <topology evidence="1">Multi-pass membrane protein</topology>
    </subcellularLocation>
</comment>
<comment type="caution">
    <text evidence="9">The sequence shown here is derived from an EMBL/GenBank/DDBJ whole genome shotgun (WGS) entry which is preliminary data.</text>
</comment>
<keyword evidence="4 6" id="KW-1133">Transmembrane helix</keyword>
<name>A0A2T5BE61_MYCDI</name>
<keyword evidence="2" id="KW-1003">Cell membrane</keyword>
<reference evidence="9 10" key="1">
    <citation type="submission" date="2018-04" db="EMBL/GenBank/DDBJ databases">
        <title>Genomic Encyclopedia of Type Strains, Phase IV (KMG-IV): sequencing the most valuable type-strain genomes for metagenomic binning, comparative biology and taxonomic classification.</title>
        <authorList>
            <person name="Goeker M."/>
        </authorList>
    </citation>
    <scope>NUCLEOTIDE SEQUENCE [LARGE SCALE GENOMIC DNA]</scope>
    <source>
        <strain evidence="9 10">DSM 7138</strain>
    </source>
</reference>
<evidence type="ECO:0000259" key="8">
    <source>
        <dbReference type="Pfam" id="PF13807"/>
    </source>
</evidence>
<evidence type="ECO:0000259" key="7">
    <source>
        <dbReference type="Pfam" id="PF02706"/>
    </source>
</evidence>
<evidence type="ECO:0000256" key="1">
    <source>
        <dbReference type="ARBA" id="ARBA00004651"/>
    </source>
</evidence>
<evidence type="ECO:0000256" key="2">
    <source>
        <dbReference type="ARBA" id="ARBA00022475"/>
    </source>
</evidence>
<dbReference type="GO" id="GO:0004713">
    <property type="term" value="F:protein tyrosine kinase activity"/>
    <property type="evidence" value="ECO:0007669"/>
    <property type="project" value="TreeGrafter"/>
</dbReference>
<feature type="transmembrane region" description="Helical" evidence="6">
    <location>
        <begin position="16"/>
        <end position="35"/>
    </location>
</feature>
<dbReference type="InterPro" id="IPR050445">
    <property type="entry name" value="Bact_polysacc_biosynth/exp"/>
</dbReference>
<evidence type="ECO:0000256" key="3">
    <source>
        <dbReference type="ARBA" id="ARBA00022692"/>
    </source>
</evidence>
<dbReference type="GO" id="GO:0005886">
    <property type="term" value="C:plasma membrane"/>
    <property type="evidence" value="ECO:0007669"/>
    <property type="project" value="UniProtKB-SubCell"/>
</dbReference>
<feature type="transmembrane region" description="Helical" evidence="6">
    <location>
        <begin position="412"/>
        <end position="432"/>
    </location>
</feature>
<dbReference type="Pfam" id="PF13807">
    <property type="entry name" value="GNVR"/>
    <property type="match status" value="1"/>
</dbReference>
<gene>
    <name evidence="9" type="ORF">C7449_102111</name>
</gene>
<evidence type="ECO:0000256" key="4">
    <source>
        <dbReference type="ARBA" id="ARBA00022989"/>
    </source>
</evidence>
<dbReference type="Proteomes" id="UP000241247">
    <property type="component" value="Unassembled WGS sequence"/>
</dbReference>
<keyword evidence="5 6" id="KW-0472">Membrane</keyword>
<organism evidence="9 10">
    <name type="scientific">Mycoplana dimorpha</name>
    <dbReference type="NCBI Taxonomy" id="28320"/>
    <lineage>
        <taxon>Bacteria</taxon>
        <taxon>Pseudomonadati</taxon>
        <taxon>Pseudomonadota</taxon>
        <taxon>Alphaproteobacteria</taxon>
        <taxon>Hyphomicrobiales</taxon>
        <taxon>Rhizobiaceae</taxon>
        <taxon>Mycoplana</taxon>
    </lineage>
</organism>
<dbReference type="PANTHER" id="PTHR32309">
    <property type="entry name" value="TYROSINE-PROTEIN KINASE"/>
    <property type="match status" value="1"/>
</dbReference>
<evidence type="ECO:0000313" key="9">
    <source>
        <dbReference type="EMBL" id="PTM97242.1"/>
    </source>
</evidence>
<dbReference type="RefSeq" id="WP_108001538.1">
    <property type="nucleotide sequence ID" value="NZ_JBHEEX010000001.1"/>
</dbReference>
<feature type="domain" description="Polysaccharide chain length determinant N-terminal" evidence="7">
    <location>
        <begin position="2"/>
        <end position="91"/>
    </location>
</feature>
<dbReference type="EMBL" id="PZZZ01000002">
    <property type="protein sequence ID" value="PTM97242.1"/>
    <property type="molecule type" value="Genomic_DNA"/>
</dbReference>
<evidence type="ECO:0000313" key="10">
    <source>
        <dbReference type="Proteomes" id="UP000241247"/>
    </source>
</evidence>
<evidence type="ECO:0000256" key="6">
    <source>
        <dbReference type="SAM" id="Phobius"/>
    </source>
</evidence>
<sequence length="679" mass="73194">MDIDVFQLPGIVRKRLHYVVLASLACAVLALGFVLTQKPFYRSTAELFVDIGRGPVVGNDTGATLNMQQLLGSQLYLIQSRDVLRDVVQKLDLVKDPYFNRPPGLAARLLGRAASTADATDAVVDALLQNLVVERNGDSFVFTITARHGDSAMAAKIANALAESYLRIADKARLDLNMRTTHTIAEQAEELRKRVLDAQAAVEKFRSDNGLISVGDQGLIADQQLVGLNQQLLTAQQQVEQQRTIYDQARQLNVSDVEAGAIPEALNSATLSGLRSRYAQALDRQAELSANLGSGHPQMRAARSQIASVRSAIEKELGRIRQLTANTYERAKTNLASLEKRFDSQAASVKDDGTVRFQLAQLVSEAEAIDAVYKAFLTRSEELSRQQGLASGNSRVISEAVPSEKPVRAPRMLVLIAAILFGAAAGASLAVARELFGGVTRLERMLVAKTGVPVLVTMQGDAEKVVERALSQRLSRFFPLARRPEQQAMPRATGIRRLAQLLQAEFGAARPATIAILSPDSRDSDGIAAELGREMGLLGEEVLYSGGDLRRGAKPPTVRIRTEGAIPLHGSQARSRAETIEDVLHFERIGSGILERISALSSSRVSTALQLAAPDFRIVDCGDTPARTVLPAVLKHVDGIVIVAAAGVTHGDALDILMTDIGPWRDKLVGSALLCGRAP</sequence>